<dbReference type="SUPFAM" id="SSF51316">
    <property type="entry name" value="Mss4-like"/>
    <property type="match status" value="1"/>
</dbReference>
<dbReference type="Pfam" id="PF04828">
    <property type="entry name" value="GFA"/>
    <property type="match status" value="1"/>
</dbReference>
<organism evidence="6 7">
    <name type="scientific">Aminobacter aganoensis</name>
    <dbReference type="NCBI Taxonomy" id="83264"/>
    <lineage>
        <taxon>Bacteria</taxon>
        <taxon>Pseudomonadati</taxon>
        <taxon>Pseudomonadota</taxon>
        <taxon>Alphaproteobacteria</taxon>
        <taxon>Hyphomicrobiales</taxon>
        <taxon>Phyllobacteriaceae</taxon>
        <taxon>Aminobacter</taxon>
    </lineage>
</organism>
<dbReference type="AlphaFoldDB" id="A0A7X0FCU1"/>
<sequence length="158" mass="17499">MSTIPLPLKGTCRCGRVEIEVSKPPICTAACHCPGCQKMSSSAYSLTAMVPADGFAVTKGETVVGGAHGEQLHHQFCDHCKTWMYTRVVGVDWFVNVRPTMLDDTDWFHPFMETFAKTRLSFAETGAVRSFAEFPAMEELEPLMREYQAWAEAGAASR</sequence>
<dbReference type="Gene3D" id="3.90.1590.10">
    <property type="entry name" value="glutathione-dependent formaldehyde- activating enzyme (gfa)"/>
    <property type="match status" value="1"/>
</dbReference>
<dbReference type="EMBL" id="JACHOU010000023">
    <property type="protein sequence ID" value="MBB6357392.1"/>
    <property type="molecule type" value="Genomic_DNA"/>
</dbReference>
<keyword evidence="3" id="KW-0862">Zinc</keyword>
<dbReference type="Proteomes" id="UP000536262">
    <property type="component" value="Unassembled WGS sequence"/>
</dbReference>
<keyword evidence="4" id="KW-0456">Lyase</keyword>
<accession>A0A7X0FCU1</accession>
<keyword evidence="7" id="KW-1185">Reference proteome</keyword>
<evidence type="ECO:0000256" key="3">
    <source>
        <dbReference type="ARBA" id="ARBA00022833"/>
    </source>
</evidence>
<name>A0A7X0FCU1_9HYPH</name>
<dbReference type="InterPro" id="IPR011057">
    <property type="entry name" value="Mss4-like_sf"/>
</dbReference>
<keyword evidence="2" id="KW-0479">Metal-binding</keyword>
<dbReference type="PANTHER" id="PTHR33337:SF40">
    <property type="entry name" value="CENP-V_GFA DOMAIN-CONTAINING PROTEIN-RELATED"/>
    <property type="match status" value="1"/>
</dbReference>
<reference evidence="6 7" key="1">
    <citation type="submission" date="2020-08" db="EMBL/GenBank/DDBJ databases">
        <title>Genomic Encyclopedia of Type Strains, Phase IV (KMG-IV): sequencing the most valuable type-strain genomes for metagenomic binning, comparative biology and taxonomic classification.</title>
        <authorList>
            <person name="Goeker M."/>
        </authorList>
    </citation>
    <scope>NUCLEOTIDE SEQUENCE [LARGE SCALE GENOMIC DNA]</scope>
    <source>
        <strain evidence="6 7">DSM 7051</strain>
    </source>
</reference>
<evidence type="ECO:0000259" key="5">
    <source>
        <dbReference type="PROSITE" id="PS51891"/>
    </source>
</evidence>
<evidence type="ECO:0000256" key="2">
    <source>
        <dbReference type="ARBA" id="ARBA00022723"/>
    </source>
</evidence>
<comment type="similarity">
    <text evidence="1">Belongs to the Gfa family.</text>
</comment>
<dbReference type="GO" id="GO:0046872">
    <property type="term" value="F:metal ion binding"/>
    <property type="evidence" value="ECO:0007669"/>
    <property type="project" value="UniProtKB-KW"/>
</dbReference>
<dbReference type="PANTHER" id="PTHR33337">
    <property type="entry name" value="GFA DOMAIN-CONTAINING PROTEIN"/>
    <property type="match status" value="1"/>
</dbReference>
<evidence type="ECO:0000313" key="6">
    <source>
        <dbReference type="EMBL" id="MBB6357392.1"/>
    </source>
</evidence>
<dbReference type="GO" id="GO:0016846">
    <property type="term" value="F:carbon-sulfur lyase activity"/>
    <property type="evidence" value="ECO:0007669"/>
    <property type="project" value="InterPro"/>
</dbReference>
<dbReference type="PROSITE" id="PS51891">
    <property type="entry name" value="CENP_V_GFA"/>
    <property type="match status" value="1"/>
</dbReference>
<dbReference type="InterPro" id="IPR006913">
    <property type="entry name" value="CENP-V/GFA"/>
</dbReference>
<evidence type="ECO:0000256" key="1">
    <source>
        <dbReference type="ARBA" id="ARBA00005495"/>
    </source>
</evidence>
<comment type="caution">
    <text evidence="6">The sequence shown here is derived from an EMBL/GenBank/DDBJ whole genome shotgun (WGS) entry which is preliminary data.</text>
</comment>
<proteinExistence type="inferred from homology"/>
<protein>
    <recommendedName>
        <fullName evidence="5">CENP-V/GFA domain-containing protein</fullName>
    </recommendedName>
</protein>
<dbReference type="RefSeq" id="WP_184702145.1">
    <property type="nucleotide sequence ID" value="NZ_BAABEG010000001.1"/>
</dbReference>
<evidence type="ECO:0000313" key="7">
    <source>
        <dbReference type="Proteomes" id="UP000536262"/>
    </source>
</evidence>
<evidence type="ECO:0000256" key="4">
    <source>
        <dbReference type="ARBA" id="ARBA00023239"/>
    </source>
</evidence>
<feature type="domain" description="CENP-V/GFA" evidence="5">
    <location>
        <begin position="8"/>
        <end position="108"/>
    </location>
</feature>
<gene>
    <name evidence="6" type="ORF">GGR00_005214</name>
</gene>